<feature type="region of interest" description="Disordered" evidence="1">
    <location>
        <begin position="494"/>
        <end position="599"/>
    </location>
</feature>
<feature type="compositionally biased region" description="Low complexity" evidence="1">
    <location>
        <begin position="507"/>
        <end position="517"/>
    </location>
</feature>
<feature type="compositionally biased region" description="Low complexity" evidence="1">
    <location>
        <begin position="554"/>
        <end position="573"/>
    </location>
</feature>
<accession>A0AAN6KW41</accession>
<evidence type="ECO:0000256" key="1">
    <source>
        <dbReference type="SAM" id="MobiDB-lite"/>
    </source>
</evidence>
<evidence type="ECO:0000313" key="3">
    <source>
        <dbReference type="EMBL" id="KAK1007039.1"/>
    </source>
</evidence>
<dbReference type="PANTHER" id="PTHR37576">
    <property type="entry name" value="DEFECT AT LOW TEMPERATURE PROTEIN 1"/>
    <property type="match status" value="1"/>
</dbReference>
<evidence type="ECO:0000256" key="2">
    <source>
        <dbReference type="SAM" id="Phobius"/>
    </source>
</evidence>
<feature type="transmembrane region" description="Helical" evidence="2">
    <location>
        <begin position="68"/>
        <end position="91"/>
    </location>
</feature>
<dbReference type="InterPro" id="IPR021514">
    <property type="entry name" value="DUF3176"/>
</dbReference>
<keyword evidence="2" id="KW-1133">Transmembrane helix</keyword>
<gene>
    <name evidence="3" type="ORF">LTR91_003649</name>
</gene>
<dbReference type="PANTHER" id="PTHR37576:SF2">
    <property type="entry name" value="DEFECT AT LOW TEMPERATURE PROTEIN 1"/>
    <property type="match status" value="1"/>
</dbReference>
<keyword evidence="2" id="KW-0472">Membrane</keyword>
<sequence>MDYASVNNQQAHGGGRPWQPGFFRRIPWAGLLCLLGSLLGVVASIAILRASDGVPISDWRYSPTVYLSISYTITNILLAVALGHGVTISWWRKALGTDTELGDLHRYWDFGTSPAAALLSGRKFNFIALACLLVAITPVNGPLLQRSSSVAVQVTSEPVTMQIAAAPIIQSPTGYLSGRSLAVSLISTRYAPVVQSFYDGHSVSANYSGCPGDGICTGLLQGAGLAVNCSSYSAPYNITPSTPFNASGDPSIIGSDIFTTAFLWDAEGPGNLTFNTQYKPSSALTPFPECSGMLTVQNCTLRAATVQYPVIVNGNQSVITLDPSSSIIDDIVNEIADYPVVTMPGQTSLGGYAFALNNRFEGASHIRFVGAVGFELISTGATGPQFANMDDVHEYETGMCNIKFNNPVQNLLAQARELMFRTSLAFGNSSNVQTISGTAARTTNVYRSHYEFLAAAVALTLVSVLVVLATFNGFWSLGRSVSMSPIEIVKAFGATSNNPTTSPPSSPASSAITTRTTWQSRKPPLPAPPRSHPNHANPNPPQPQHRPNNPPSHPRNSSTSSPPSTNSSPVSTTPLPPIPTNLPPPNRWLSITATSTPSTPRTCRLLFCR</sequence>
<keyword evidence="4" id="KW-1185">Reference proteome</keyword>
<feature type="transmembrane region" description="Helical" evidence="2">
    <location>
        <begin position="26"/>
        <end position="48"/>
    </location>
</feature>
<dbReference type="Proteomes" id="UP001175353">
    <property type="component" value="Unassembled WGS sequence"/>
</dbReference>
<dbReference type="EMBL" id="JAUJLE010000019">
    <property type="protein sequence ID" value="KAK1007039.1"/>
    <property type="molecule type" value="Genomic_DNA"/>
</dbReference>
<comment type="caution">
    <text evidence="3">The sequence shown here is derived from an EMBL/GenBank/DDBJ whole genome shotgun (WGS) entry which is preliminary data.</text>
</comment>
<evidence type="ECO:0000313" key="4">
    <source>
        <dbReference type="Proteomes" id="UP001175353"/>
    </source>
</evidence>
<feature type="compositionally biased region" description="Pro residues" evidence="1">
    <location>
        <begin position="574"/>
        <end position="586"/>
    </location>
</feature>
<name>A0AAN6KW41_9PEZI</name>
<organism evidence="3 4">
    <name type="scientific">Friedmanniomyces endolithicus</name>
    <dbReference type="NCBI Taxonomy" id="329885"/>
    <lineage>
        <taxon>Eukaryota</taxon>
        <taxon>Fungi</taxon>
        <taxon>Dikarya</taxon>
        <taxon>Ascomycota</taxon>
        <taxon>Pezizomycotina</taxon>
        <taxon>Dothideomycetes</taxon>
        <taxon>Dothideomycetidae</taxon>
        <taxon>Mycosphaerellales</taxon>
        <taxon>Teratosphaeriaceae</taxon>
        <taxon>Friedmanniomyces</taxon>
    </lineage>
</organism>
<protein>
    <submittedName>
        <fullName evidence="3">Uncharacterized protein</fullName>
    </submittedName>
</protein>
<dbReference type="AlphaFoldDB" id="A0AAN6KW41"/>
<feature type="compositionally biased region" description="Pro residues" evidence="1">
    <location>
        <begin position="538"/>
        <end position="553"/>
    </location>
</feature>
<keyword evidence="2" id="KW-0812">Transmembrane</keyword>
<proteinExistence type="predicted"/>
<feature type="compositionally biased region" description="Polar residues" evidence="1">
    <location>
        <begin position="589"/>
        <end position="599"/>
    </location>
</feature>
<reference evidence="3" key="1">
    <citation type="submission" date="2023-06" db="EMBL/GenBank/DDBJ databases">
        <title>Black Yeasts Isolated from many extreme environments.</title>
        <authorList>
            <person name="Coleine C."/>
            <person name="Stajich J.E."/>
            <person name="Selbmann L."/>
        </authorList>
    </citation>
    <scope>NUCLEOTIDE SEQUENCE</scope>
    <source>
        <strain evidence="3">CCFEE 5200</strain>
    </source>
</reference>
<dbReference type="Pfam" id="PF11374">
    <property type="entry name" value="DUF3176"/>
    <property type="match status" value="1"/>
</dbReference>
<feature type="transmembrane region" description="Helical" evidence="2">
    <location>
        <begin position="452"/>
        <end position="475"/>
    </location>
</feature>